<evidence type="ECO:0000256" key="3">
    <source>
        <dbReference type="ARBA" id="ARBA00022741"/>
    </source>
</evidence>
<comment type="similarity">
    <text evidence="1 6">Belongs to the carbohydrate kinase PfkB family.</text>
</comment>
<dbReference type="Gene3D" id="3.40.1190.20">
    <property type="match status" value="1"/>
</dbReference>
<accession>A0ABR5AD34</accession>
<dbReference type="EMBL" id="JXAK01000049">
    <property type="protein sequence ID" value="KIL38886.1"/>
    <property type="molecule type" value="Genomic_DNA"/>
</dbReference>
<dbReference type="InterPro" id="IPR029056">
    <property type="entry name" value="Ribokinase-like"/>
</dbReference>
<keyword evidence="5" id="KW-0067">ATP-binding</keyword>
<dbReference type="PROSITE" id="PS00583">
    <property type="entry name" value="PFKB_KINASES_1"/>
    <property type="match status" value="1"/>
</dbReference>
<dbReference type="PROSITE" id="PS00584">
    <property type="entry name" value="PFKB_KINASES_2"/>
    <property type="match status" value="1"/>
</dbReference>
<comment type="caution">
    <text evidence="8">The sequence shown here is derived from an EMBL/GenBank/DDBJ whole genome shotgun (WGS) entry which is preliminary data.</text>
</comment>
<evidence type="ECO:0000313" key="9">
    <source>
        <dbReference type="Proteomes" id="UP000031967"/>
    </source>
</evidence>
<keyword evidence="9" id="KW-1185">Reference proteome</keyword>
<dbReference type="InterPro" id="IPR011611">
    <property type="entry name" value="PfkB_dom"/>
</dbReference>
<evidence type="ECO:0000256" key="1">
    <source>
        <dbReference type="ARBA" id="ARBA00010688"/>
    </source>
</evidence>
<sequence>MKRTVVCLGELLIDFVPETNGQALADVPAFKRAAGGAPANVAAAVAKLGGASRFIGKVGRDAFGEHLRQTLEEAGVEAALVETDEARTGIAFVSLREDGERDFLFYRSPAADMLLRSEEIGDDWLNDAAVYHFGSVSLVAEPCRSATLDAARRARGLGAIVSYDPNVRLPLWPSADAARKEIMAHMPLADLVKVSEEEVEFLLGKGSLEGARELLAMGPSAIVVTLGPNGCRVITATSDIHVAGTPVAAVDTTGAGDGFVGGMLYQLASRGISAETLGDTLRDPVNCGEIFGFANRVGAITTTRRGAIPSLPTLAEVNG</sequence>
<evidence type="ECO:0000256" key="2">
    <source>
        <dbReference type="ARBA" id="ARBA00022679"/>
    </source>
</evidence>
<protein>
    <recommendedName>
        <fullName evidence="7">Carbohydrate kinase PfkB domain-containing protein</fullName>
    </recommendedName>
</protein>
<dbReference type="CDD" id="cd01167">
    <property type="entry name" value="bac_FRK"/>
    <property type="match status" value="1"/>
</dbReference>
<evidence type="ECO:0000256" key="6">
    <source>
        <dbReference type="RuleBase" id="RU003704"/>
    </source>
</evidence>
<gene>
    <name evidence="8" type="ORF">SD70_23660</name>
</gene>
<dbReference type="PANTHER" id="PTHR43085:SF1">
    <property type="entry name" value="PSEUDOURIDINE KINASE-RELATED"/>
    <property type="match status" value="1"/>
</dbReference>
<dbReference type="RefSeq" id="WP_041050325.1">
    <property type="nucleotide sequence ID" value="NZ_JXAK01000049.1"/>
</dbReference>
<evidence type="ECO:0000313" key="8">
    <source>
        <dbReference type="EMBL" id="KIL38886.1"/>
    </source>
</evidence>
<feature type="domain" description="Carbohydrate kinase PfkB" evidence="7">
    <location>
        <begin position="3"/>
        <end position="313"/>
    </location>
</feature>
<dbReference type="PRINTS" id="PR00990">
    <property type="entry name" value="RIBOKINASE"/>
</dbReference>
<evidence type="ECO:0000256" key="4">
    <source>
        <dbReference type="ARBA" id="ARBA00022777"/>
    </source>
</evidence>
<evidence type="ECO:0000256" key="5">
    <source>
        <dbReference type="ARBA" id="ARBA00022840"/>
    </source>
</evidence>
<dbReference type="Pfam" id="PF00294">
    <property type="entry name" value="PfkB"/>
    <property type="match status" value="1"/>
</dbReference>
<organism evidence="8 9">
    <name type="scientific">Gordoniibacillus kamchatkensis</name>
    <dbReference type="NCBI Taxonomy" id="1590651"/>
    <lineage>
        <taxon>Bacteria</taxon>
        <taxon>Bacillati</taxon>
        <taxon>Bacillota</taxon>
        <taxon>Bacilli</taxon>
        <taxon>Bacillales</taxon>
        <taxon>Paenibacillaceae</taxon>
        <taxon>Gordoniibacillus</taxon>
    </lineage>
</organism>
<dbReference type="Proteomes" id="UP000031967">
    <property type="component" value="Unassembled WGS sequence"/>
</dbReference>
<dbReference type="InterPro" id="IPR050306">
    <property type="entry name" value="PfkB_Carbo_kinase"/>
</dbReference>
<keyword evidence="3" id="KW-0547">Nucleotide-binding</keyword>
<reference evidence="8 9" key="1">
    <citation type="submission" date="2014-12" db="EMBL/GenBank/DDBJ databases">
        <title>Draft genome sequence of Paenibacillus kamchatkensis strain B-2647.</title>
        <authorList>
            <person name="Karlyshev A.V."/>
            <person name="Kudryashova E.B."/>
        </authorList>
    </citation>
    <scope>NUCLEOTIDE SEQUENCE [LARGE SCALE GENOMIC DNA]</scope>
    <source>
        <strain evidence="8 9">VKM B-2647</strain>
    </source>
</reference>
<proteinExistence type="inferred from homology"/>
<dbReference type="PANTHER" id="PTHR43085">
    <property type="entry name" value="HEXOKINASE FAMILY MEMBER"/>
    <property type="match status" value="1"/>
</dbReference>
<keyword evidence="2 6" id="KW-0808">Transferase</keyword>
<dbReference type="InterPro" id="IPR002173">
    <property type="entry name" value="Carboh/pur_kinase_PfkB_CS"/>
</dbReference>
<dbReference type="SUPFAM" id="SSF53613">
    <property type="entry name" value="Ribokinase-like"/>
    <property type="match status" value="1"/>
</dbReference>
<keyword evidence="4 6" id="KW-0418">Kinase</keyword>
<evidence type="ECO:0000259" key="7">
    <source>
        <dbReference type="Pfam" id="PF00294"/>
    </source>
</evidence>
<dbReference type="InterPro" id="IPR002139">
    <property type="entry name" value="Ribo/fructo_kinase"/>
</dbReference>
<name>A0ABR5AD34_9BACL</name>